<sequence>MEQQSVRPGAAALNGDYIWDMILIPVSFTDFELTDSRDAERLDRFAQTADEIRIADRGFGSRPECIRSLAFGEADYIVRVHWRGLRWLTAEGMRFDMMGFLRGLDCGKNGETTVMIGNSGNKKAGAPFPARLIAVSLPPEKALISKTRLLSENRRKGRVVQAETLEAAGHVLLLTSLPEDEYSAEQVADCYRLRWQIELAFKRLKSLLHLDALRAKEPELAKAWIFANLLAAFLIDDIIQPSLDFPPRSAGSEKKN</sequence>
<dbReference type="InterPro" id="IPR012337">
    <property type="entry name" value="RNaseH-like_sf"/>
</dbReference>
<dbReference type="EMBL" id="UGFG01000001">
    <property type="protein sequence ID" value="STM37388.1"/>
    <property type="molecule type" value="Genomic_DNA"/>
</dbReference>
<dbReference type="AlphaFoldDB" id="A0A377DMN2"/>
<dbReference type="Gene3D" id="3.90.350.10">
    <property type="entry name" value="Transposase Inhibitor Protein From Tn5, Chain A, domain 1"/>
    <property type="match status" value="1"/>
</dbReference>
<dbReference type="Proteomes" id="UP000254429">
    <property type="component" value="Unassembled WGS sequence"/>
</dbReference>
<proteinExistence type="predicted"/>
<organism evidence="2 3">
    <name type="scientific">Escherichia coli</name>
    <dbReference type="NCBI Taxonomy" id="562"/>
    <lineage>
        <taxon>Bacteria</taxon>
        <taxon>Pseudomonadati</taxon>
        <taxon>Pseudomonadota</taxon>
        <taxon>Gammaproteobacteria</taxon>
        <taxon>Enterobacterales</taxon>
        <taxon>Enterobacteriaceae</taxon>
        <taxon>Escherichia</taxon>
    </lineage>
</organism>
<dbReference type="InterPro" id="IPR002559">
    <property type="entry name" value="Transposase_11"/>
</dbReference>
<evidence type="ECO:0000313" key="3">
    <source>
        <dbReference type="Proteomes" id="UP000254429"/>
    </source>
</evidence>
<gene>
    <name evidence="2" type="ORF">NCTC8500_01118</name>
</gene>
<accession>A0A377DMN2</accession>
<evidence type="ECO:0000313" key="2">
    <source>
        <dbReference type="EMBL" id="STM37388.1"/>
    </source>
</evidence>
<feature type="domain" description="Transposase IS4-like" evidence="1">
    <location>
        <begin position="30"/>
        <end position="234"/>
    </location>
</feature>
<evidence type="ECO:0000259" key="1">
    <source>
        <dbReference type="Pfam" id="PF01609"/>
    </source>
</evidence>
<dbReference type="SUPFAM" id="SSF53098">
    <property type="entry name" value="Ribonuclease H-like"/>
    <property type="match status" value="1"/>
</dbReference>
<protein>
    <submittedName>
        <fullName evidence="2">CvaB, IS186 transposase</fullName>
    </submittedName>
</protein>
<dbReference type="GO" id="GO:0003677">
    <property type="term" value="F:DNA binding"/>
    <property type="evidence" value="ECO:0007669"/>
    <property type="project" value="InterPro"/>
</dbReference>
<dbReference type="GO" id="GO:0006313">
    <property type="term" value="P:DNA transposition"/>
    <property type="evidence" value="ECO:0007669"/>
    <property type="project" value="InterPro"/>
</dbReference>
<dbReference type="Pfam" id="PF01609">
    <property type="entry name" value="DDE_Tnp_1"/>
    <property type="match status" value="1"/>
</dbReference>
<reference evidence="2 3" key="1">
    <citation type="submission" date="2018-06" db="EMBL/GenBank/DDBJ databases">
        <authorList>
            <consortium name="Pathogen Informatics"/>
            <person name="Doyle S."/>
        </authorList>
    </citation>
    <scope>NUCLEOTIDE SEQUENCE [LARGE SCALE GENOMIC DNA]</scope>
    <source>
        <strain evidence="2 3">NCTC8500</strain>
    </source>
</reference>
<dbReference type="PANTHER" id="PTHR33258:SF1">
    <property type="entry name" value="TRANSPOSASE INSL FOR INSERTION SEQUENCE ELEMENT IS186A-RELATED"/>
    <property type="match status" value="1"/>
</dbReference>
<dbReference type="PANTHER" id="PTHR33258">
    <property type="entry name" value="TRANSPOSASE INSL FOR INSERTION SEQUENCE ELEMENT IS186A-RELATED"/>
    <property type="match status" value="1"/>
</dbReference>
<dbReference type="GO" id="GO:0004803">
    <property type="term" value="F:transposase activity"/>
    <property type="evidence" value="ECO:0007669"/>
    <property type="project" value="InterPro"/>
</dbReference>
<name>A0A377DMN2_ECOLX</name>